<reference evidence="1 2" key="1">
    <citation type="submission" date="2015-05" db="EMBL/GenBank/DDBJ databases">
        <title>Complete genome sequence of a sulfur-oxidizing gammaproteobacterium strain HA5.</title>
        <authorList>
            <person name="Miura A."/>
            <person name="Kojima H."/>
            <person name="Fukui M."/>
        </authorList>
    </citation>
    <scope>NUCLEOTIDE SEQUENCE [LARGE SCALE GENOMIC DNA]</scope>
    <source>
        <strain evidence="1 2">HA5</strain>
    </source>
</reference>
<organism evidence="1 2">
    <name type="scientific">Sulfuricaulis limicola</name>
    <dbReference type="NCBI Taxonomy" id="1620215"/>
    <lineage>
        <taxon>Bacteria</taxon>
        <taxon>Pseudomonadati</taxon>
        <taxon>Pseudomonadota</taxon>
        <taxon>Gammaproteobacteria</taxon>
        <taxon>Acidiferrobacterales</taxon>
        <taxon>Acidiferrobacteraceae</taxon>
        <taxon>Sulfuricaulis</taxon>
    </lineage>
</organism>
<dbReference type="SUPFAM" id="SSF102588">
    <property type="entry name" value="LmbE-like"/>
    <property type="match status" value="1"/>
</dbReference>
<dbReference type="InterPro" id="IPR024078">
    <property type="entry name" value="LmbE-like_dom_sf"/>
</dbReference>
<evidence type="ECO:0000313" key="2">
    <source>
        <dbReference type="Proteomes" id="UP000243180"/>
    </source>
</evidence>
<name>A0A1B4XGU1_9GAMM</name>
<dbReference type="Proteomes" id="UP000243180">
    <property type="component" value="Chromosome"/>
</dbReference>
<dbReference type="RefSeq" id="WP_096360817.1">
    <property type="nucleotide sequence ID" value="NZ_AP014879.1"/>
</dbReference>
<dbReference type="InterPro" id="IPR003737">
    <property type="entry name" value="GlcNAc_PI_deacetylase-related"/>
</dbReference>
<dbReference type="Gene3D" id="3.40.50.10320">
    <property type="entry name" value="LmbE-like"/>
    <property type="match status" value="1"/>
</dbReference>
<evidence type="ECO:0000313" key="1">
    <source>
        <dbReference type="EMBL" id="BAV34025.1"/>
    </source>
</evidence>
<dbReference type="EMBL" id="AP014879">
    <property type="protein sequence ID" value="BAV34025.1"/>
    <property type="molecule type" value="Genomic_DNA"/>
</dbReference>
<dbReference type="PANTHER" id="PTHR12993:SF30">
    <property type="entry name" value="N-ACETYL-ALPHA-D-GLUCOSAMINYL L-MALATE DEACETYLASE 1"/>
    <property type="match status" value="1"/>
</dbReference>
<dbReference type="KEGG" id="slim:SCL_1722"/>
<dbReference type="OrthoDB" id="9790023at2"/>
<gene>
    <name evidence="1" type="ORF">SCL_1722</name>
</gene>
<accession>A0A1B4XGU1</accession>
<proteinExistence type="predicted"/>
<dbReference type="PANTHER" id="PTHR12993">
    <property type="entry name" value="N-ACETYLGLUCOSAMINYL-PHOSPHATIDYLINOSITOL DE-N-ACETYLASE-RELATED"/>
    <property type="match status" value="1"/>
</dbReference>
<dbReference type="GO" id="GO:0016811">
    <property type="term" value="F:hydrolase activity, acting on carbon-nitrogen (but not peptide) bonds, in linear amides"/>
    <property type="evidence" value="ECO:0007669"/>
    <property type="project" value="TreeGrafter"/>
</dbReference>
<protein>
    <submittedName>
        <fullName evidence="1">GlcNAc-PI de-N-acetylase</fullName>
    </submittedName>
</protein>
<dbReference type="FunCoup" id="A0A1B4XGU1">
    <property type="interactions" value="23"/>
</dbReference>
<dbReference type="InParanoid" id="A0A1B4XGU1"/>
<dbReference type="Pfam" id="PF02585">
    <property type="entry name" value="PIG-L"/>
    <property type="match status" value="1"/>
</dbReference>
<sequence length="226" mass="25515">MLDFLLNLPKGRAPRFLFIGAHCDDIEIGCGGTAIELLRAYPDAGVNWVVLSSGAARAREARQASQALLRGVRDAHVSIKDFRESVFPSQMLEIKQFFEEMKRTMSPDVVFAHYREDLHQDHRVVGELVWNTFRDHVILEYEIPKFDGGLGSPSVFVPVSRAAMKRKIALLMKVFRSQHGKTWFTPDTFQGLMRLRGIECNAPSGYAEAFYSRKLVLGGAARSRSR</sequence>
<dbReference type="AlphaFoldDB" id="A0A1B4XGU1"/>
<keyword evidence="2" id="KW-1185">Reference proteome</keyword>